<feature type="compositionally biased region" description="Basic and acidic residues" evidence="1">
    <location>
        <begin position="701"/>
        <end position="715"/>
    </location>
</feature>
<evidence type="ECO:0000313" key="2">
    <source>
        <dbReference type="EMBL" id="GEX94663.1"/>
    </source>
</evidence>
<accession>A0A699HCA1</accession>
<proteinExistence type="predicted"/>
<comment type="caution">
    <text evidence="2">The sequence shown here is derived from an EMBL/GenBank/DDBJ whole genome shotgun (WGS) entry which is preliminary data.</text>
</comment>
<feature type="region of interest" description="Disordered" evidence="1">
    <location>
        <begin position="677"/>
        <end position="750"/>
    </location>
</feature>
<gene>
    <name evidence="2" type="ORF">Tci_366638</name>
</gene>
<protein>
    <recommendedName>
        <fullName evidence="3">Retrovirus-related Pol polyprotein from transposon TNT 1-94</fullName>
    </recommendedName>
</protein>
<evidence type="ECO:0000256" key="1">
    <source>
        <dbReference type="SAM" id="MobiDB-lite"/>
    </source>
</evidence>
<name>A0A699HCA1_TANCI</name>
<dbReference type="AlphaFoldDB" id="A0A699HCA1"/>
<reference evidence="2" key="1">
    <citation type="journal article" date="2019" name="Sci. Rep.">
        <title>Draft genome of Tanacetum cinerariifolium, the natural source of mosquito coil.</title>
        <authorList>
            <person name="Yamashiro T."/>
            <person name="Shiraishi A."/>
            <person name="Satake H."/>
            <person name="Nakayama K."/>
        </authorList>
    </citation>
    <scope>NUCLEOTIDE SEQUENCE</scope>
</reference>
<feature type="region of interest" description="Disordered" evidence="1">
    <location>
        <begin position="258"/>
        <end position="395"/>
    </location>
</feature>
<feature type="compositionally biased region" description="Acidic residues" evidence="1">
    <location>
        <begin position="301"/>
        <end position="336"/>
    </location>
</feature>
<sequence length="992" mass="113215">MTIDQQVALDEALVPHASRLRNGKSNFLLRSDIMCKESTLQVVYDVLRLTLFYKAFLVTSDVHEIYMEMLHICLSIPNQAFDELSFQEEILAFLRYLGHSGEIKKITDKNVDFAYLLLEDFVYQVKHKDAKKSNEMYYPRFTKVIINFFMTKDPSIPRRNKVNWYYVGDDQMFTTIKLVSRHQNTSQLGAAPPKTKASVKKIKSSFDTTMPPPTAASIRLLTSAKGKQPAKSSKAKGLYVLYEVALTKAEHMKLATKRSLQQTHISQASRSSADEGTGIIPGVPDVPTYESDEEISWKSSDEDDDNDVDDQKDEDEQDDDDQDYNDDDQDLDNDGDDFVHPKLSTHDEEAKDEESFDPIVKTPSQVENSDDESNDDESHGMNVGGDKGPDAQDDDEELYRDVNINLEGRDIQMTDVYTTQVLKDTHVTLTPVNPNGQQQSSSLSSQFVTSMFNPSPDTGVYSLFESTPRVNVPVTTTVEHLLLTATTFPPPSIPTILQVQQAPAPSPTTAPSTFLQDLPNFGSLFGFDHRLKTLEANFFEFMQTNQFAKAVSSIPGIIDRYIDHHVNEAVKVAVQLQFDKHQDEAQDKNEDFLNKLDENIQKIIKEQVKEQVKTSYVVANDLSELELKKILIKKMERNKSIHRSDEQKNLYKALVDAYECDKIILDTYGDTVTLKRCHDDEDKDDEPFAGSDRGSKRRRASKEPESTSAPKEKASKTFSKSTEWSKSHQKTASESAPVEEPMQNTQATHGSIQPWISDLAKQANSRTSFNELMDTSVDFTASLMNRLQVDTLTPELLAGPTYELMKGSYKSLVELKFFLEEVYKATTDQLDWNNPEGQQYPHNLLKPLPLIPNSRGHRVIPFDHFINNDLEYLRSGASSRKYTTSGRKRQQFYGFEANRDSARDVYSKRRIIAVIKLQIVEWHNYKHLDWINVRRDDDKLYKLKEGNLKRLRIQYIEDMLLLLVQGKLTNLTVEERFAFNVSLRMFTRSIVI</sequence>
<feature type="compositionally biased region" description="Basic and acidic residues" evidence="1">
    <location>
        <begin position="337"/>
        <end position="349"/>
    </location>
</feature>
<dbReference type="EMBL" id="BKCJ010140908">
    <property type="protein sequence ID" value="GEX94663.1"/>
    <property type="molecule type" value="Genomic_DNA"/>
</dbReference>
<organism evidence="2">
    <name type="scientific">Tanacetum cinerariifolium</name>
    <name type="common">Dalmatian daisy</name>
    <name type="synonym">Chrysanthemum cinerariifolium</name>
    <dbReference type="NCBI Taxonomy" id="118510"/>
    <lineage>
        <taxon>Eukaryota</taxon>
        <taxon>Viridiplantae</taxon>
        <taxon>Streptophyta</taxon>
        <taxon>Embryophyta</taxon>
        <taxon>Tracheophyta</taxon>
        <taxon>Spermatophyta</taxon>
        <taxon>Magnoliopsida</taxon>
        <taxon>eudicotyledons</taxon>
        <taxon>Gunneridae</taxon>
        <taxon>Pentapetalae</taxon>
        <taxon>asterids</taxon>
        <taxon>campanulids</taxon>
        <taxon>Asterales</taxon>
        <taxon>Asteraceae</taxon>
        <taxon>Asteroideae</taxon>
        <taxon>Anthemideae</taxon>
        <taxon>Anthemidinae</taxon>
        <taxon>Tanacetum</taxon>
    </lineage>
</organism>
<evidence type="ECO:0008006" key="3">
    <source>
        <dbReference type="Google" id="ProtNLM"/>
    </source>
</evidence>
<feature type="compositionally biased region" description="Polar residues" evidence="1">
    <location>
        <begin position="716"/>
        <end position="734"/>
    </location>
</feature>
<feature type="compositionally biased region" description="Polar residues" evidence="1">
    <location>
        <begin position="258"/>
        <end position="271"/>
    </location>
</feature>